<keyword evidence="1" id="KW-0472">Membrane</keyword>
<dbReference type="HOGENOM" id="CLU_3219777_0_0_10"/>
<dbReference type="STRING" id="762982.HMPREF9442_01770"/>
<accession>F3QU98</accession>
<feature type="transmembrane region" description="Helical" evidence="1">
    <location>
        <begin position="20"/>
        <end position="39"/>
    </location>
</feature>
<dbReference type="AlphaFoldDB" id="F3QU98"/>
<sequence length="44" mass="5211">MPDMAKHSGVYRQNTKRYYMIYMCVCVCVCVCVFTQIFGTTKYK</sequence>
<keyword evidence="1" id="KW-1133">Transmembrane helix</keyword>
<name>F3QU98_9BACT</name>
<evidence type="ECO:0000256" key="1">
    <source>
        <dbReference type="SAM" id="Phobius"/>
    </source>
</evidence>
<reference evidence="2 3" key="1">
    <citation type="submission" date="2011-02" db="EMBL/GenBank/DDBJ databases">
        <authorList>
            <person name="Weinstock G."/>
            <person name="Sodergren E."/>
            <person name="Clifton S."/>
            <person name="Fulton L."/>
            <person name="Fulton B."/>
            <person name="Courtney L."/>
            <person name="Fronick C."/>
            <person name="Harrison M."/>
            <person name="Strong C."/>
            <person name="Farmer C."/>
            <person name="Delahaunty K."/>
            <person name="Markovic C."/>
            <person name="Hall O."/>
            <person name="Minx P."/>
            <person name="Tomlinson C."/>
            <person name="Mitreva M."/>
            <person name="Hou S."/>
            <person name="Chen J."/>
            <person name="Wollam A."/>
            <person name="Pepin K.H."/>
            <person name="Johnson M."/>
            <person name="Bhonagiri V."/>
            <person name="Zhang X."/>
            <person name="Suruliraj S."/>
            <person name="Warren W."/>
            <person name="Chinwalla A."/>
            <person name="Mardis E.R."/>
            <person name="Wilson R.K."/>
        </authorList>
    </citation>
    <scope>NUCLEOTIDE SEQUENCE [LARGE SCALE GENOMIC DNA]</scope>
    <source>
        <strain evidence="2 3">YIT 11841</strain>
    </source>
</reference>
<organism evidence="2 3">
    <name type="scientific">Paraprevotella xylaniphila YIT 11841</name>
    <dbReference type="NCBI Taxonomy" id="762982"/>
    <lineage>
        <taxon>Bacteria</taxon>
        <taxon>Pseudomonadati</taxon>
        <taxon>Bacteroidota</taxon>
        <taxon>Bacteroidia</taxon>
        <taxon>Bacteroidales</taxon>
        <taxon>Prevotellaceae</taxon>
        <taxon>Paraprevotella</taxon>
    </lineage>
</organism>
<dbReference type="EMBL" id="AFBR01000046">
    <property type="protein sequence ID" value="EGG54184.1"/>
    <property type="molecule type" value="Genomic_DNA"/>
</dbReference>
<keyword evidence="3" id="KW-1185">Reference proteome</keyword>
<evidence type="ECO:0000313" key="2">
    <source>
        <dbReference type="EMBL" id="EGG54184.1"/>
    </source>
</evidence>
<comment type="caution">
    <text evidence="2">The sequence shown here is derived from an EMBL/GenBank/DDBJ whole genome shotgun (WGS) entry which is preliminary data.</text>
</comment>
<dbReference type="Proteomes" id="UP000005546">
    <property type="component" value="Unassembled WGS sequence"/>
</dbReference>
<gene>
    <name evidence="2" type="ORF">HMPREF9442_01770</name>
</gene>
<evidence type="ECO:0000313" key="3">
    <source>
        <dbReference type="Proteomes" id="UP000005546"/>
    </source>
</evidence>
<proteinExistence type="predicted"/>
<keyword evidence="1" id="KW-0812">Transmembrane</keyword>
<protein>
    <submittedName>
        <fullName evidence="2">Uncharacterized protein</fullName>
    </submittedName>
</protein>